<dbReference type="GO" id="GO:0043822">
    <property type="term" value="F:ribonuclease M5 activity"/>
    <property type="evidence" value="ECO:0007669"/>
    <property type="project" value="TreeGrafter"/>
</dbReference>
<dbReference type="PANTHER" id="PTHR39156:SF2">
    <property type="entry name" value="DNA PRIMASE (BACTERIAL TYPE) AND SMALL PRIMASE-LIKE PROTEINS"/>
    <property type="match status" value="1"/>
</dbReference>
<sequence length="113" mass="13150">MPDKVLIVEGRQDKLQIAPLLTESIPIICTNGTISASKLEELLTPYEQYDLYTLFDEDYSGDRLRALMKKEYPEAYHLRTLSLYRQVETTPRKYLARVLLAADFEIDPAYFIE</sequence>
<dbReference type="GO" id="GO:0006364">
    <property type="term" value="P:rRNA processing"/>
    <property type="evidence" value="ECO:0007669"/>
    <property type="project" value="TreeGrafter"/>
</dbReference>
<dbReference type="KEGG" id="rst:ATY39_09985"/>
<name>A0A143HE81_9BACL</name>
<reference evidence="1 2" key="1">
    <citation type="journal article" date="2016" name="Genome Announc.">
        <title>Whole-Genome Sequence of Rummeliibacillus stabekisii Strain PP9 Isolated from Antarctic Soil.</title>
        <authorList>
            <person name="da Mota F.F."/>
            <person name="Vollu R.E."/>
            <person name="Jurelevicius D."/>
            <person name="Seldin L."/>
        </authorList>
    </citation>
    <scope>NUCLEOTIDE SEQUENCE [LARGE SCALE GENOMIC DNA]</scope>
    <source>
        <strain evidence="1 2">PP9</strain>
    </source>
</reference>
<dbReference type="Proteomes" id="UP000076021">
    <property type="component" value="Chromosome"/>
</dbReference>
<protein>
    <submittedName>
        <fullName evidence="1">Uncharacterized protein</fullName>
    </submittedName>
</protein>
<dbReference type="EMBL" id="CP014806">
    <property type="protein sequence ID" value="AMW99739.1"/>
    <property type="molecule type" value="Genomic_DNA"/>
</dbReference>
<dbReference type="Gene3D" id="3.40.1360.10">
    <property type="match status" value="1"/>
</dbReference>
<dbReference type="OrthoDB" id="2417742at2"/>
<dbReference type="SUPFAM" id="SSF110455">
    <property type="entry name" value="Toprim domain"/>
    <property type="match status" value="1"/>
</dbReference>
<evidence type="ECO:0000313" key="2">
    <source>
        <dbReference type="Proteomes" id="UP000076021"/>
    </source>
</evidence>
<dbReference type="PANTHER" id="PTHR39156">
    <property type="entry name" value="RIBONUCLEASE M5"/>
    <property type="match status" value="1"/>
</dbReference>
<dbReference type="RefSeq" id="WP_066789282.1">
    <property type="nucleotide sequence ID" value="NZ_BJVD01000004.1"/>
</dbReference>
<accession>A0A143HE81</accession>
<gene>
    <name evidence="1" type="ORF">ATY39_09985</name>
</gene>
<reference evidence="2" key="2">
    <citation type="submission" date="2016-03" db="EMBL/GenBank/DDBJ databases">
        <authorList>
            <person name="Ploux O."/>
        </authorList>
    </citation>
    <scope>NUCLEOTIDE SEQUENCE [LARGE SCALE GENOMIC DNA]</scope>
    <source>
        <strain evidence="2">PP9</strain>
    </source>
</reference>
<evidence type="ECO:0000313" key="1">
    <source>
        <dbReference type="EMBL" id="AMW99739.1"/>
    </source>
</evidence>
<proteinExistence type="predicted"/>
<organism evidence="1 2">
    <name type="scientific">Rummeliibacillus stabekisii</name>
    <dbReference type="NCBI Taxonomy" id="241244"/>
    <lineage>
        <taxon>Bacteria</taxon>
        <taxon>Bacillati</taxon>
        <taxon>Bacillota</taxon>
        <taxon>Bacilli</taxon>
        <taxon>Bacillales</taxon>
        <taxon>Caryophanaceae</taxon>
        <taxon>Rummeliibacillus</taxon>
    </lineage>
</organism>
<dbReference type="AlphaFoldDB" id="A0A143HE81"/>
<keyword evidence="2" id="KW-1185">Reference proteome</keyword>
<dbReference type="STRING" id="241244.ATY39_09985"/>